<name>A0ACC2GRX2_DALPE</name>
<dbReference type="Proteomes" id="UP001157502">
    <property type="component" value="Chromosome 10"/>
</dbReference>
<gene>
    <name evidence="1" type="ORF">DPEC_G00134990</name>
</gene>
<protein>
    <submittedName>
        <fullName evidence="1">Uncharacterized protein</fullName>
    </submittedName>
</protein>
<evidence type="ECO:0000313" key="1">
    <source>
        <dbReference type="EMBL" id="KAJ8006416.1"/>
    </source>
</evidence>
<comment type="caution">
    <text evidence="1">The sequence shown here is derived from an EMBL/GenBank/DDBJ whole genome shotgun (WGS) entry which is preliminary data.</text>
</comment>
<reference evidence="1" key="1">
    <citation type="submission" date="2021-05" db="EMBL/GenBank/DDBJ databases">
        <authorList>
            <person name="Pan Q."/>
            <person name="Jouanno E."/>
            <person name="Zahm M."/>
            <person name="Klopp C."/>
            <person name="Cabau C."/>
            <person name="Louis A."/>
            <person name="Berthelot C."/>
            <person name="Parey E."/>
            <person name="Roest Crollius H."/>
            <person name="Montfort J."/>
            <person name="Robinson-Rechavi M."/>
            <person name="Bouchez O."/>
            <person name="Lampietro C."/>
            <person name="Lopez Roques C."/>
            <person name="Donnadieu C."/>
            <person name="Postlethwait J."/>
            <person name="Bobe J."/>
            <person name="Dillon D."/>
            <person name="Chandos A."/>
            <person name="von Hippel F."/>
            <person name="Guiguen Y."/>
        </authorList>
    </citation>
    <scope>NUCLEOTIDE SEQUENCE</scope>
    <source>
        <strain evidence="1">YG-Jan2019</strain>
    </source>
</reference>
<sequence>MGLQVVPISGLMCTGLRRLVSSSGRPDHCGGSRSSELQAHGVLGVSRPCEFSNFLTALRGLKFRPQSHPSFPTTISYGCHLLNQIPATPRWRPALRKLALPRQRACHKVGQQAVAPELWQPGISVRSPVILVIPLKLMLPLLHGERLSNLTAEPVVSCLLKLGIREDTGQVPAGQFLHVLNGLIMKHYMGHGLSERYLEEQRSFTSYSARNTPGVGNPPSARSDDLSQSPPLRYRRQTAETPA</sequence>
<keyword evidence="2" id="KW-1185">Reference proteome</keyword>
<accession>A0ACC2GRX2</accession>
<proteinExistence type="predicted"/>
<dbReference type="EMBL" id="CM055737">
    <property type="protein sequence ID" value="KAJ8006416.1"/>
    <property type="molecule type" value="Genomic_DNA"/>
</dbReference>
<organism evidence="1 2">
    <name type="scientific">Dallia pectoralis</name>
    <name type="common">Alaska blackfish</name>
    <dbReference type="NCBI Taxonomy" id="75939"/>
    <lineage>
        <taxon>Eukaryota</taxon>
        <taxon>Metazoa</taxon>
        <taxon>Chordata</taxon>
        <taxon>Craniata</taxon>
        <taxon>Vertebrata</taxon>
        <taxon>Euteleostomi</taxon>
        <taxon>Actinopterygii</taxon>
        <taxon>Neopterygii</taxon>
        <taxon>Teleostei</taxon>
        <taxon>Protacanthopterygii</taxon>
        <taxon>Esociformes</taxon>
        <taxon>Umbridae</taxon>
        <taxon>Dallia</taxon>
    </lineage>
</organism>
<evidence type="ECO:0000313" key="2">
    <source>
        <dbReference type="Proteomes" id="UP001157502"/>
    </source>
</evidence>